<evidence type="ECO:0000259" key="2">
    <source>
        <dbReference type="PROSITE" id="PS50995"/>
    </source>
</evidence>
<dbReference type="InterPro" id="IPR000835">
    <property type="entry name" value="HTH_MarR-typ"/>
</dbReference>
<proteinExistence type="predicted"/>
<keyword evidence="3" id="KW-0238">DNA-binding</keyword>
<dbReference type="GO" id="GO:0003700">
    <property type="term" value="F:DNA-binding transcription factor activity"/>
    <property type="evidence" value="ECO:0007669"/>
    <property type="project" value="InterPro"/>
</dbReference>
<gene>
    <name evidence="3" type="ORF">FHU39_001903</name>
</gene>
<dbReference type="GO" id="GO:0005737">
    <property type="term" value="C:cytoplasm"/>
    <property type="evidence" value="ECO:0007669"/>
    <property type="project" value="UniProtKB-SubCell"/>
</dbReference>
<evidence type="ECO:0000256" key="1">
    <source>
        <dbReference type="ARBA" id="ARBA00004496"/>
    </source>
</evidence>
<protein>
    <submittedName>
        <fullName evidence="3">DNA-binding MarR family transcriptional regulator</fullName>
    </submittedName>
</protein>
<feature type="domain" description="HTH marR-type" evidence="2">
    <location>
        <begin position="8"/>
        <end position="138"/>
    </location>
</feature>
<dbReference type="InterPro" id="IPR036390">
    <property type="entry name" value="WH_DNA-bd_sf"/>
</dbReference>
<dbReference type="EMBL" id="JACHVQ010000001">
    <property type="protein sequence ID" value="MBB2891919.1"/>
    <property type="molecule type" value="Genomic_DNA"/>
</dbReference>
<dbReference type="Proteomes" id="UP000559182">
    <property type="component" value="Unassembled WGS sequence"/>
</dbReference>
<dbReference type="GO" id="GO:0003677">
    <property type="term" value="F:DNA binding"/>
    <property type="evidence" value="ECO:0007669"/>
    <property type="project" value="UniProtKB-KW"/>
</dbReference>
<dbReference type="InterPro" id="IPR011991">
    <property type="entry name" value="ArsR-like_HTH"/>
</dbReference>
<dbReference type="RefSeq" id="WP_246336196.1">
    <property type="nucleotide sequence ID" value="NZ_JACHVQ010000001.1"/>
</dbReference>
<accession>A0A839N587</accession>
<organism evidence="3 4">
    <name type="scientific">Flexivirga oryzae</name>
    <dbReference type="NCBI Taxonomy" id="1794944"/>
    <lineage>
        <taxon>Bacteria</taxon>
        <taxon>Bacillati</taxon>
        <taxon>Actinomycetota</taxon>
        <taxon>Actinomycetes</taxon>
        <taxon>Micrococcales</taxon>
        <taxon>Dermacoccaceae</taxon>
        <taxon>Flexivirga</taxon>
    </lineage>
</organism>
<evidence type="ECO:0000313" key="4">
    <source>
        <dbReference type="Proteomes" id="UP000559182"/>
    </source>
</evidence>
<dbReference type="SUPFAM" id="SSF46785">
    <property type="entry name" value="Winged helix' DNA-binding domain"/>
    <property type="match status" value="1"/>
</dbReference>
<dbReference type="PANTHER" id="PTHR33164:SF5">
    <property type="entry name" value="ORGANIC HYDROPEROXIDE RESISTANCE TRANSCRIPTIONAL REGULATOR"/>
    <property type="match status" value="1"/>
</dbReference>
<dbReference type="PRINTS" id="PR00598">
    <property type="entry name" value="HTHMARR"/>
</dbReference>
<keyword evidence="4" id="KW-1185">Reference proteome</keyword>
<dbReference type="Gene3D" id="1.10.10.10">
    <property type="entry name" value="Winged helix-like DNA-binding domain superfamily/Winged helix DNA-binding domain"/>
    <property type="match status" value="1"/>
</dbReference>
<sequence>MQDPLALENQVCYALALAARGVIGSYREVLSPLNLTHPQYLVMLALWQDEPQSNRSLARALRLDPGTLSPLLKRLERAGYIRKSRDPADERTLAVQLTPSGRALRDRAINVPAIMIRRLGLQGHDLSALNDILHGLIDAADHPAGLTAREQELLTPAARGD</sequence>
<comment type="caution">
    <text evidence="3">The sequence shown here is derived from an EMBL/GenBank/DDBJ whole genome shotgun (WGS) entry which is preliminary data.</text>
</comment>
<dbReference type="PROSITE" id="PS50995">
    <property type="entry name" value="HTH_MARR_2"/>
    <property type="match status" value="1"/>
</dbReference>
<dbReference type="AlphaFoldDB" id="A0A839N587"/>
<dbReference type="PANTHER" id="PTHR33164">
    <property type="entry name" value="TRANSCRIPTIONAL REGULATOR, MARR FAMILY"/>
    <property type="match status" value="1"/>
</dbReference>
<dbReference type="SMART" id="SM00347">
    <property type="entry name" value="HTH_MARR"/>
    <property type="match status" value="1"/>
</dbReference>
<dbReference type="GO" id="GO:0006950">
    <property type="term" value="P:response to stress"/>
    <property type="evidence" value="ECO:0007669"/>
    <property type="project" value="TreeGrafter"/>
</dbReference>
<dbReference type="InterPro" id="IPR039422">
    <property type="entry name" value="MarR/SlyA-like"/>
</dbReference>
<dbReference type="Pfam" id="PF01047">
    <property type="entry name" value="MarR"/>
    <property type="match status" value="1"/>
</dbReference>
<reference evidence="3 4" key="1">
    <citation type="submission" date="2020-08" db="EMBL/GenBank/DDBJ databases">
        <title>Sequencing the genomes of 1000 actinobacteria strains.</title>
        <authorList>
            <person name="Klenk H.-P."/>
        </authorList>
    </citation>
    <scope>NUCLEOTIDE SEQUENCE [LARGE SCALE GENOMIC DNA]</scope>
    <source>
        <strain evidence="3 4">DSM 105369</strain>
    </source>
</reference>
<dbReference type="InterPro" id="IPR036388">
    <property type="entry name" value="WH-like_DNA-bd_sf"/>
</dbReference>
<comment type="subcellular location">
    <subcellularLocation>
        <location evidence="1">Cytoplasm</location>
    </subcellularLocation>
</comment>
<name>A0A839N587_9MICO</name>
<dbReference type="CDD" id="cd00090">
    <property type="entry name" value="HTH_ARSR"/>
    <property type="match status" value="1"/>
</dbReference>
<evidence type="ECO:0000313" key="3">
    <source>
        <dbReference type="EMBL" id="MBB2891919.1"/>
    </source>
</evidence>